<name>A0A3S4ZV57_9PLAT</name>
<gene>
    <name evidence="2" type="ORF">PXEA_LOCUS1375</name>
</gene>
<dbReference type="AlphaFoldDB" id="A0A3S4ZV57"/>
<feature type="compositionally biased region" description="Basic and acidic residues" evidence="1">
    <location>
        <begin position="22"/>
        <end position="38"/>
    </location>
</feature>
<accession>A0A3S4ZV57</accession>
<reference evidence="2" key="1">
    <citation type="submission" date="2018-11" db="EMBL/GenBank/DDBJ databases">
        <authorList>
            <consortium name="Pathogen Informatics"/>
        </authorList>
    </citation>
    <scope>NUCLEOTIDE SEQUENCE</scope>
</reference>
<protein>
    <submittedName>
        <fullName evidence="2">Uncharacterized protein</fullName>
    </submittedName>
</protein>
<evidence type="ECO:0000256" key="1">
    <source>
        <dbReference type="SAM" id="MobiDB-lite"/>
    </source>
</evidence>
<evidence type="ECO:0000313" key="3">
    <source>
        <dbReference type="Proteomes" id="UP000784294"/>
    </source>
</evidence>
<evidence type="ECO:0000313" key="2">
    <source>
        <dbReference type="EMBL" id="VEL07935.1"/>
    </source>
</evidence>
<comment type="caution">
    <text evidence="2">The sequence shown here is derived from an EMBL/GenBank/DDBJ whole genome shotgun (WGS) entry which is preliminary data.</text>
</comment>
<feature type="compositionally biased region" description="Polar residues" evidence="1">
    <location>
        <begin position="39"/>
        <end position="52"/>
    </location>
</feature>
<dbReference type="EMBL" id="CAAALY010002792">
    <property type="protein sequence ID" value="VEL07935.1"/>
    <property type="molecule type" value="Genomic_DNA"/>
</dbReference>
<keyword evidence="3" id="KW-1185">Reference proteome</keyword>
<sequence>MGTAAPPTSDAIRPNYTPSPTTRDRPERQSDHGDDESPKSLSNAERTFSPSSRLLPEDFVSSQRQHIPVDKRARERVESISYWC</sequence>
<dbReference type="Proteomes" id="UP000784294">
    <property type="component" value="Unassembled WGS sequence"/>
</dbReference>
<proteinExistence type="predicted"/>
<feature type="region of interest" description="Disordered" evidence="1">
    <location>
        <begin position="1"/>
        <end position="73"/>
    </location>
</feature>
<organism evidence="2 3">
    <name type="scientific">Protopolystoma xenopodis</name>
    <dbReference type="NCBI Taxonomy" id="117903"/>
    <lineage>
        <taxon>Eukaryota</taxon>
        <taxon>Metazoa</taxon>
        <taxon>Spiralia</taxon>
        <taxon>Lophotrochozoa</taxon>
        <taxon>Platyhelminthes</taxon>
        <taxon>Monogenea</taxon>
        <taxon>Polyopisthocotylea</taxon>
        <taxon>Polystomatidea</taxon>
        <taxon>Polystomatidae</taxon>
        <taxon>Protopolystoma</taxon>
    </lineage>
</organism>